<protein>
    <recommendedName>
        <fullName evidence="1">Endonuclease/exonuclease/phosphatase domain-containing protein</fullName>
    </recommendedName>
</protein>
<feature type="domain" description="Endonuclease/exonuclease/phosphatase" evidence="1">
    <location>
        <begin position="13"/>
        <end position="164"/>
    </location>
</feature>
<dbReference type="Gene3D" id="3.60.10.10">
    <property type="entry name" value="Endonuclease/exonuclease/phosphatase"/>
    <property type="match status" value="1"/>
</dbReference>
<organism evidence="2">
    <name type="scientific">Octopus bimaculoides</name>
    <name type="common">California two-spotted octopus</name>
    <dbReference type="NCBI Taxonomy" id="37653"/>
    <lineage>
        <taxon>Eukaryota</taxon>
        <taxon>Metazoa</taxon>
        <taxon>Spiralia</taxon>
        <taxon>Lophotrochozoa</taxon>
        <taxon>Mollusca</taxon>
        <taxon>Cephalopoda</taxon>
        <taxon>Coleoidea</taxon>
        <taxon>Octopodiformes</taxon>
        <taxon>Octopoda</taxon>
        <taxon>Incirrata</taxon>
        <taxon>Octopodidae</taxon>
        <taxon>Octopus</taxon>
    </lineage>
</organism>
<name>A0A0L8HPN2_OCTBM</name>
<dbReference type="PANTHER" id="PTHR23227">
    <property type="entry name" value="BUCENTAUR RELATED"/>
    <property type="match status" value="1"/>
</dbReference>
<proteinExistence type="predicted"/>
<sequence>MMPGFSQDLQDVRDARKTAVINDELKRLNIGIATLQETRLAGAGTLKEKDYTSFWQGKNFDEPRVHGVSFAVRNSLLNMIEPNSGGSVRLLTLRFNTNEDPVNLVSVYAPTLSATSDTKDEFYENFASTARNIPRAEQLLLLGDFNARVGADNDSWPSCVDSFGVGKLNIIGQRLLELCAVPNLCIANSFFKTKPEHKVSWRNPRSKHWHQLDLIVVWYHSLMCCKIRLQPKRFHGVKNPGASRIDVSKMTELDLLQQFAEAFEEVYDAL</sequence>
<dbReference type="GO" id="GO:0003824">
    <property type="term" value="F:catalytic activity"/>
    <property type="evidence" value="ECO:0007669"/>
    <property type="project" value="InterPro"/>
</dbReference>
<accession>A0A0L8HPN2</accession>
<evidence type="ECO:0000313" key="2">
    <source>
        <dbReference type="EMBL" id="KOF91191.1"/>
    </source>
</evidence>
<evidence type="ECO:0000259" key="1">
    <source>
        <dbReference type="Pfam" id="PF03372"/>
    </source>
</evidence>
<dbReference type="InterPro" id="IPR005135">
    <property type="entry name" value="Endo/exonuclease/phosphatase"/>
</dbReference>
<dbReference type="PANTHER" id="PTHR23227:SF84">
    <property type="entry name" value="ENDONUCLEASE_EXONUCLEASE_PHOSPHATASE DOMAIN-CONTAINING PROTEIN"/>
    <property type="match status" value="1"/>
</dbReference>
<dbReference type="OrthoDB" id="6151446at2759"/>
<gene>
    <name evidence="2" type="ORF">OCBIM_22009452mg</name>
</gene>
<reference evidence="2" key="1">
    <citation type="submission" date="2015-07" db="EMBL/GenBank/DDBJ databases">
        <title>MeaNS - Measles Nucleotide Surveillance Program.</title>
        <authorList>
            <person name="Tran T."/>
            <person name="Druce J."/>
        </authorList>
    </citation>
    <scope>NUCLEOTIDE SEQUENCE</scope>
    <source>
        <strain evidence="2">UCB-OBI-ISO-001</strain>
        <tissue evidence="2">Gonad</tissue>
    </source>
</reference>
<dbReference type="InterPro" id="IPR036691">
    <property type="entry name" value="Endo/exonu/phosph_ase_sf"/>
</dbReference>
<dbReference type="Pfam" id="PF03372">
    <property type="entry name" value="Exo_endo_phos"/>
    <property type="match status" value="1"/>
</dbReference>
<dbReference type="EMBL" id="KQ417593">
    <property type="protein sequence ID" value="KOF91191.1"/>
    <property type="molecule type" value="Genomic_DNA"/>
</dbReference>
<dbReference type="AlphaFoldDB" id="A0A0L8HPN2"/>
<dbReference type="InterPro" id="IPR027124">
    <property type="entry name" value="Swc5/CFDP1/2"/>
</dbReference>
<dbReference type="SUPFAM" id="SSF56219">
    <property type="entry name" value="DNase I-like"/>
    <property type="match status" value="1"/>
</dbReference>